<evidence type="ECO:0000313" key="3">
    <source>
        <dbReference type="Proteomes" id="UP000295270"/>
    </source>
</evidence>
<dbReference type="EMBL" id="QWDN01000002">
    <property type="protein sequence ID" value="TEB44841.1"/>
    <property type="molecule type" value="Genomic_DNA"/>
</dbReference>
<dbReference type="Proteomes" id="UP000298340">
    <property type="component" value="Unassembled WGS sequence"/>
</dbReference>
<evidence type="ECO:0000313" key="1">
    <source>
        <dbReference type="EMBL" id="TCN59551.1"/>
    </source>
</evidence>
<reference evidence="1" key="3">
    <citation type="submission" date="2019-03" db="EMBL/GenBank/DDBJ databases">
        <authorList>
            <person name="Whitman W."/>
            <person name="Huntemann M."/>
            <person name="Clum A."/>
            <person name="Pillay M."/>
            <person name="Palaniappan K."/>
            <person name="Varghese N."/>
            <person name="Mikhailova N."/>
            <person name="Stamatis D."/>
            <person name="Reddy T."/>
            <person name="Daum C."/>
            <person name="Shapiro N."/>
            <person name="Ivanova N."/>
            <person name="Kyrpides N."/>
            <person name="Woyke T."/>
        </authorList>
    </citation>
    <scope>NUCLEOTIDE SEQUENCE</scope>
    <source>
        <strain evidence="1">P5626</strain>
    </source>
</reference>
<reference evidence="2 4" key="2">
    <citation type="journal article" date="2018" name="Syst. Appl. Microbiol.">
        <title>Flavobacterium circumlabens sp. nov. and Flavobacterium cupreum sp. nov., two psychrotrophic species isolated from Antarctic environmental samples.</title>
        <authorList>
            <person name="Kralova S."/>
            <person name="Busse H.J."/>
            <person name="Svec P."/>
            <person name="Maslanova I."/>
            <person name="Stankova E."/>
            <person name="Bartak M."/>
            <person name="Sedlacek I."/>
        </authorList>
    </citation>
    <scope>NUCLEOTIDE SEQUENCE [LARGE SCALE GENOMIC DNA]</scope>
    <source>
        <strain evidence="2 4">CCM 8828</strain>
    </source>
</reference>
<accession>A0A4Y7UF52</accession>
<dbReference type="RefSeq" id="WP_132033424.1">
    <property type="nucleotide sequence ID" value="NZ_QWDN01000002.1"/>
</dbReference>
<keyword evidence="3" id="KW-1185">Reference proteome</keyword>
<proteinExistence type="predicted"/>
<evidence type="ECO:0000313" key="2">
    <source>
        <dbReference type="EMBL" id="TEB44841.1"/>
    </source>
</evidence>
<organism evidence="2 4">
    <name type="scientific">Flavobacterium circumlabens</name>
    <dbReference type="NCBI Taxonomy" id="2133765"/>
    <lineage>
        <taxon>Bacteria</taxon>
        <taxon>Pseudomonadati</taxon>
        <taxon>Bacteroidota</taxon>
        <taxon>Flavobacteriia</taxon>
        <taxon>Flavobacteriales</taxon>
        <taxon>Flavobacteriaceae</taxon>
        <taxon>Flavobacterium</taxon>
    </lineage>
</organism>
<dbReference type="Proteomes" id="UP000295270">
    <property type="component" value="Unassembled WGS sequence"/>
</dbReference>
<reference evidence="1 3" key="1">
    <citation type="journal article" date="2015" name="Stand. Genomic Sci.">
        <title>Genomic Encyclopedia of Bacterial and Archaeal Type Strains, Phase III: the genomes of soil and plant-associated and newly described type strains.</title>
        <authorList>
            <person name="Whitman W.B."/>
            <person name="Woyke T."/>
            <person name="Klenk H.P."/>
            <person name="Zhou Y."/>
            <person name="Lilburn T.G."/>
            <person name="Beck B.J."/>
            <person name="De Vos P."/>
            <person name="Vandamme P."/>
            <person name="Eisen J.A."/>
            <person name="Garrity G."/>
            <person name="Hugenholtz P."/>
            <person name="Kyrpides N.C."/>
        </authorList>
    </citation>
    <scope>NUCLEOTIDE SEQUENCE [LARGE SCALE GENOMIC DNA]</scope>
    <source>
        <strain evidence="1 3">P5626</strain>
    </source>
</reference>
<dbReference type="OrthoDB" id="1055762at2"/>
<name>A0A4Y7UF52_9FLAO</name>
<sequence length="352" mass="39419">MIIRIKHFVFTSILLGVLIACEKNEKNENVTATDKLDSESDFTGGTIVFKSGFQGNTIVGPYGTNAQREDIIGLESGNDWTSTLQDGTPFNDFHINYESGNNNDRKASIVMAPNVDPALNAKVLQCEIKNATTCYAPDQSYPNGLCKARIAGELIANPATKPKEYYQKIKVYFPQWETLEQSTAPELYRWFILFEYGNDNDLQNINQAFKASLRITKSIPGNTGPLRFYIKGENCINGGASWSKAWEELNTNFQVPTNTWMTLEIYIKEGNADNGKFYVAVTPTGGKTIVVFNKTGYTYNSSLSKTPDGIEEFNALKLYCSDDVVKAFTSQGRTLKVLFDDLEIWQNRSLKI</sequence>
<comment type="caution">
    <text evidence="2">The sequence shown here is derived from an EMBL/GenBank/DDBJ whole genome shotgun (WGS) entry which is preliminary data.</text>
</comment>
<evidence type="ECO:0000313" key="4">
    <source>
        <dbReference type="Proteomes" id="UP000298340"/>
    </source>
</evidence>
<dbReference type="PROSITE" id="PS51257">
    <property type="entry name" value="PROKAR_LIPOPROTEIN"/>
    <property type="match status" value="1"/>
</dbReference>
<protein>
    <submittedName>
        <fullName evidence="2">Uncharacterized protein</fullName>
    </submittedName>
</protein>
<dbReference type="EMBL" id="SLWA01000002">
    <property type="protein sequence ID" value="TCN59551.1"/>
    <property type="molecule type" value="Genomic_DNA"/>
</dbReference>
<dbReference type="AlphaFoldDB" id="A0A4Y7UF52"/>
<gene>
    <name evidence="2" type="ORF">D0809_06505</name>
    <name evidence="1" type="ORF">EV142_102169</name>
</gene>